<evidence type="ECO:0000256" key="4">
    <source>
        <dbReference type="ARBA" id="ARBA00022490"/>
    </source>
</evidence>
<feature type="binding site" evidence="10">
    <location>
        <position position="235"/>
    </location>
    <ligand>
        <name>[4Fe-4S] cluster</name>
        <dbReference type="ChEBI" id="CHEBI:49883"/>
    </ligand>
</feature>
<dbReference type="InterPro" id="IPR029063">
    <property type="entry name" value="SAM-dependent_MTases_sf"/>
</dbReference>
<evidence type="ECO:0000259" key="12">
    <source>
        <dbReference type="Pfam" id="PF20922"/>
    </source>
</evidence>
<dbReference type="GO" id="GO:0009055">
    <property type="term" value="F:electron transfer activity"/>
    <property type="evidence" value="ECO:0007669"/>
    <property type="project" value="UniProtKB-UniRule"/>
</dbReference>
<dbReference type="PANTHER" id="PTHR13273">
    <property type="entry name" value="ANAMORSIN"/>
    <property type="match status" value="1"/>
</dbReference>
<comment type="domain">
    <text evidence="10">The N-terminal domain has structural similarity with S-adenosyl-L-methionine-dependent methyltransferases, but does not bind S-adenosyl-L-methionine. It is required for correct assembly of the 2 Fe-S clusters.</text>
</comment>
<dbReference type="Gene3D" id="3.40.50.150">
    <property type="entry name" value="Vaccinia Virus protein VP39"/>
    <property type="match status" value="1"/>
</dbReference>
<feature type="short sequence motif" description="Cx2C motif 2" evidence="10">
    <location>
        <begin position="246"/>
        <end position="249"/>
    </location>
</feature>
<evidence type="ECO:0000259" key="11">
    <source>
        <dbReference type="Pfam" id="PF05093"/>
    </source>
</evidence>
<accession>A0ABC8R971</accession>
<evidence type="ECO:0000256" key="6">
    <source>
        <dbReference type="ARBA" id="ARBA00022723"/>
    </source>
</evidence>
<feature type="binding site" evidence="10">
    <location>
        <position position="209"/>
    </location>
    <ligand>
        <name>[2Fe-2S] cluster</name>
        <dbReference type="ChEBI" id="CHEBI:190135"/>
    </ligand>
</feature>
<keyword evidence="9 10" id="KW-0496">Mitochondrion</keyword>
<name>A0ABC8R971_9AQUA</name>
<evidence type="ECO:0000256" key="3">
    <source>
        <dbReference type="ARBA" id="ARBA00022485"/>
    </source>
</evidence>
<keyword evidence="6 10" id="KW-0479">Metal-binding</keyword>
<gene>
    <name evidence="13" type="ORF">ILEXP_LOCUS8247</name>
</gene>
<dbReference type="Pfam" id="PF05093">
    <property type="entry name" value="CIAPIN1"/>
    <property type="match status" value="1"/>
</dbReference>
<comment type="caution">
    <text evidence="10">Lacks conserved residue(s) required for the propagation of feature annotation.</text>
</comment>
<feature type="binding site" evidence="10">
    <location>
        <position position="246"/>
    </location>
    <ligand>
        <name>[4Fe-4S] cluster</name>
        <dbReference type="ChEBI" id="CHEBI:49883"/>
    </ligand>
</feature>
<feature type="binding site" evidence="10">
    <location>
        <position position="204"/>
    </location>
    <ligand>
        <name>[2Fe-2S] cluster</name>
        <dbReference type="ChEBI" id="CHEBI:190135"/>
    </ligand>
</feature>
<dbReference type="InterPro" id="IPR007785">
    <property type="entry name" value="Anamorsin"/>
</dbReference>
<evidence type="ECO:0000256" key="1">
    <source>
        <dbReference type="ARBA" id="ARBA00001966"/>
    </source>
</evidence>
<keyword evidence="7 10" id="KW-0408">Iron</keyword>
<comment type="caution">
    <text evidence="13">The sequence shown here is derived from an EMBL/GenBank/DDBJ whole genome shotgun (WGS) entry which is preliminary data.</text>
</comment>
<comment type="cofactor">
    <cofactor evidence="1 10">
        <name>[4Fe-4S] cluster</name>
        <dbReference type="ChEBI" id="CHEBI:49883"/>
    </cofactor>
</comment>
<dbReference type="Proteomes" id="UP001642360">
    <property type="component" value="Unassembled WGS sequence"/>
</dbReference>
<keyword evidence="5 10" id="KW-0001">2Fe-2S</keyword>
<feature type="binding site" evidence="10">
    <location>
        <position position="238"/>
    </location>
    <ligand>
        <name>[4Fe-4S] cluster</name>
        <dbReference type="ChEBI" id="CHEBI:49883"/>
    </ligand>
</feature>
<evidence type="ECO:0000256" key="2">
    <source>
        <dbReference type="ARBA" id="ARBA00008169"/>
    </source>
</evidence>
<dbReference type="AlphaFoldDB" id="A0ABC8R971"/>
<dbReference type="Pfam" id="PF20922">
    <property type="entry name" value="Anamorsin_N"/>
    <property type="match status" value="1"/>
</dbReference>
<comment type="similarity">
    <text evidence="2 10">Belongs to the anamorsin family.</text>
</comment>
<feature type="binding site" evidence="10">
    <location>
        <position position="207"/>
    </location>
    <ligand>
        <name>[2Fe-2S] cluster</name>
        <dbReference type="ChEBI" id="CHEBI:190135"/>
    </ligand>
</feature>
<proteinExistence type="inferred from homology"/>
<sequence length="351" mass="37671">MGTSVIQDTVLVLTDNVVVPLSTVLNAIKVVKKEGVEQIDPMIITQASASSLLPIDSSSMDIVVFISTSLEFPGDQLFAEISRVLKPGGSTLLHQTSQSATRQMTSSLERRLLVAGFVDVQCMQMTPIASSELVETFGIKANKPSWKVGSSFSIKKVNKILPKVQIDDDMDLIDEDSLLTEEDLKKPQLPLVGDCEVGSTRKACKNCTCGRAEAEEKVLKLGLTLDQMDNPQSACGSCGLGDAFRCSTCPYKGLPPFKLGEKKLSFLALALNANEDNNKRATFSDECFVLVCLKLEGKSISIPKIEFDDDANSKSLLFGSRGNINERAVELAVIAWGVAGMGWSLGIGGGG</sequence>
<evidence type="ECO:0000256" key="8">
    <source>
        <dbReference type="ARBA" id="ARBA00023014"/>
    </source>
</evidence>
<evidence type="ECO:0000256" key="10">
    <source>
        <dbReference type="HAMAP-Rule" id="MF_03115"/>
    </source>
</evidence>
<comment type="domain">
    <text evidence="10">The C-terminal domain binds 2 Fe-S clusters but is otherwise mostly in an intrinsically disordered conformation.</text>
</comment>
<dbReference type="PANTHER" id="PTHR13273:SF14">
    <property type="entry name" value="ANAMORSIN"/>
    <property type="match status" value="1"/>
</dbReference>
<keyword evidence="3 10" id="KW-0004">4Fe-4S</keyword>
<evidence type="ECO:0000256" key="7">
    <source>
        <dbReference type="ARBA" id="ARBA00023004"/>
    </source>
</evidence>
<dbReference type="GO" id="GO:0051537">
    <property type="term" value="F:2 iron, 2 sulfur cluster binding"/>
    <property type="evidence" value="ECO:0007669"/>
    <property type="project" value="UniProtKB-UniRule"/>
</dbReference>
<dbReference type="InterPro" id="IPR046408">
    <property type="entry name" value="CIAPIN1"/>
</dbReference>
<feature type="domain" description="Anamorsin C-terminal" evidence="11">
    <location>
        <begin position="195"/>
        <end position="262"/>
    </location>
</feature>
<keyword evidence="8 10" id="KW-0411">Iron-sulfur</keyword>
<feature type="short sequence motif" description="Cx2C motif 1" evidence="10">
    <location>
        <begin position="235"/>
        <end position="238"/>
    </location>
</feature>
<feature type="region of interest" description="Fe-S binding site B" evidence="10">
    <location>
        <begin position="235"/>
        <end position="249"/>
    </location>
</feature>
<keyword evidence="4 10" id="KW-0963">Cytoplasm</keyword>
<comment type="subcellular location">
    <subcellularLocation>
        <location evidence="10">Cytoplasm</location>
    </subcellularLocation>
    <subcellularLocation>
        <location evidence="10">Mitochondrion intermembrane space</location>
    </subcellularLocation>
</comment>
<evidence type="ECO:0000313" key="13">
    <source>
        <dbReference type="EMBL" id="CAK9140732.1"/>
    </source>
</evidence>
<comment type="function">
    <text evidence="10">Component of the cytosolic iron-sulfur (Fe-S) protein assembly (CIA) machinery. Required for the maturation of extramitochondrial Fe-S proteins. Part of an electron transfer chain functioning in an early step of cytosolic Fe-S biogenesis, facilitating the de novo assembly of a [4Fe-4S] cluster on the cytosolic Fe-S scaffold complex. Electrons are transferred from NADPH via a FAD- and FMN-containing diflavin oxidoreductase. Together with the diflavin oxidoreductase, also required for the assembly of the diferric tyrosyl radical cofactor of ribonucleotide reductase (RNR), probably by providing electrons for reduction during radical cofactor maturation in the catalytic small subunit.</text>
</comment>
<reference evidence="13 14" key="1">
    <citation type="submission" date="2024-02" db="EMBL/GenBank/DDBJ databases">
        <authorList>
            <person name="Vignale AGUSTIN F."/>
            <person name="Sosa J E."/>
            <person name="Modenutti C."/>
        </authorList>
    </citation>
    <scope>NUCLEOTIDE SEQUENCE [LARGE SCALE GENOMIC DNA]</scope>
</reference>
<dbReference type="EMBL" id="CAUOFW020001070">
    <property type="protein sequence ID" value="CAK9140732.1"/>
    <property type="molecule type" value="Genomic_DNA"/>
</dbReference>
<comment type="domain">
    <text evidence="10">The twin Cx2C motifs are involved in the recognition by the mitochondrial MIA40-ERV1 disulfide relay system. The formation of 2 disulfide bonds in the Cx2C motifs through dithiol/disulfide exchange reactions effectively traps the protein in the mitochondrial intermembrane space.</text>
</comment>
<dbReference type="InterPro" id="IPR049011">
    <property type="entry name" value="Anamorsin_N_metazoan"/>
</dbReference>
<feature type="domain" description="Anamorsin N-terminal" evidence="12">
    <location>
        <begin position="54"/>
        <end position="151"/>
    </location>
</feature>
<feature type="binding site" evidence="10">
    <location>
        <position position="195"/>
    </location>
    <ligand>
        <name>[2Fe-2S] cluster</name>
        <dbReference type="ChEBI" id="CHEBI:190135"/>
    </ligand>
</feature>
<dbReference type="GO" id="GO:0051539">
    <property type="term" value="F:4 iron, 4 sulfur cluster binding"/>
    <property type="evidence" value="ECO:0007669"/>
    <property type="project" value="UniProtKB-KW"/>
</dbReference>
<dbReference type="GO" id="GO:0046872">
    <property type="term" value="F:metal ion binding"/>
    <property type="evidence" value="ECO:0007669"/>
    <property type="project" value="UniProtKB-KW"/>
</dbReference>
<protein>
    <recommendedName>
        <fullName evidence="10">Anamorsin homolog</fullName>
    </recommendedName>
    <alternativeName>
        <fullName evidence="10">Fe-S cluster assembly protein DRE2 homolog</fullName>
    </alternativeName>
</protein>
<comment type="subunit">
    <text evidence="10">Monomer.</text>
</comment>
<dbReference type="SUPFAM" id="SSF53335">
    <property type="entry name" value="S-adenosyl-L-methionine-dependent methyltransferases"/>
    <property type="match status" value="1"/>
</dbReference>
<dbReference type="GO" id="GO:0005758">
    <property type="term" value="C:mitochondrial intermembrane space"/>
    <property type="evidence" value="ECO:0007669"/>
    <property type="project" value="UniProtKB-SubCell"/>
</dbReference>
<evidence type="ECO:0000256" key="9">
    <source>
        <dbReference type="ARBA" id="ARBA00023128"/>
    </source>
</evidence>
<evidence type="ECO:0000256" key="5">
    <source>
        <dbReference type="ARBA" id="ARBA00022714"/>
    </source>
</evidence>
<organism evidence="13 14">
    <name type="scientific">Ilex paraguariensis</name>
    <name type="common">yerba mate</name>
    <dbReference type="NCBI Taxonomy" id="185542"/>
    <lineage>
        <taxon>Eukaryota</taxon>
        <taxon>Viridiplantae</taxon>
        <taxon>Streptophyta</taxon>
        <taxon>Embryophyta</taxon>
        <taxon>Tracheophyta</taxon>
        <taxon>Spermatophyta</taxon>
        <taxon>Magnoliopsida</taxon>
        <taxon>eudicotyledons</taxon>
        <taxon>Gunneridae</taxon>
        <taxon>Pentapetalae</taxon>
        <taxon>asterids</taxon>
        <taxon>campanulids</taxon>
        <taxon>Aquifoliales</taxon>
        <taxon>Aquifoliaceae</taxon>
        <taxon>Ilex</taxon>
    </lineage>
</organism>
<keyword evidence="14" id="KW-1185">Reference proteome</keyword>
<dbReference type="HAMAP" id="MF_03115">
    <property type="entry name" value="Anamorsin"/>
    <property type="match status" value="1"/>
</dbReference>
<dbReference type="GO" id="GO:0016226">
    <property type="term" value="P:iron-sulfur cluster assembly"/>
    <property type="evidence" value="ECO:0007669"/>
    <property type="project" value="UniProtKB-UniRule"/>
</dbReference>
<evidence type="ECO:0000313" key="14">
    <source>
        <dbReference type="Proteomes" id="UP001642360"/>
    </source>
</evidence>
<comment type="cofactor">
    <cofactor evidence="10">
        <name>[2Fe-2S] cluster</name>
        <dbReference type="ChEBI" id="CHEBI:190135"/>
    </cofactor>
</comment>
<feature type="binding site" evidence="10">
    <location>
        <position position="249"/>
    </location>
    <ligand>
        <name>[4Fe-4S] cluster</name>
        <dbReference type="ChEBI" id="CHEBI:49883"/>
    </ligand>
</feature>